<name>V4B6M5_LOTGI</name>
<dbReference type="RefSeq" id="XP_009047571.1">
    <property type="nucleotide sequence ID" value="XM_009049323.1"/>
</dbReference>
<dbReference type="CTD" id="20243761"/>
<dbReference type="KEGG" id="lgi:LOTGIDRAFT_176436"/>
<evidence type="ECO:0000313" key="1">
    <source>
        <dbReference type="EMBL" id="ESP01742.1"/>
    </source>
</evidence>
<dbReference type="HOGENOM" id="CLU_1405722_0_0_1"/>
<evidence type="ECO:0000313" key="2">
    <source>
        <dbReference type="Proteomes" id="UP000030746"/>
    </source>
</evidence>
<feature type="non-terminal residue" evidence="1">
    <location>
        <position position="194"/>
    </location>
</feature>
<dbReference type="EMBL" id="KB200396">
    <property type="protein sequence ID" value="ESP01742.1"/>
    <property type="molecule type" value="Genomic_DNA"/>
</dbReference>
<accession>V4B6M5</accession>
<dbReference type="GeneID" id="20243761"/>
<dbReference type="Proteomes" id="UP000030746">
    <property type="component" value="Unassembled WGS sequence"/>
</dbReference>
<keyword evidence="2" id="KW-1185">Reference proteome</keyword>
<organism evidence="1 2">
    <name type="scientific">Lottia gigantea</name>
    <name type="common">Giant owl limpet</name>
    <dbReference type="NCBI Taxonomy" id="225164"/>
    <lineage>
        <taxon>Eukaryota</taxon>
        <taxon>Metazoa</taxon>
        <taxon>Spiralia</taxon>
        <taxon>Lophotrochozoa</taxon>
        <taxon>Mollusca</taxon>
        <taxon>Gastropoda</taxon>
        <taxon>Patellogastropoda</taxon>
        <taxon>Lottioidea</taxon>
        <taxon>Lottiidae</taxon>
        <taxon>Lottia</taxon>
    </lineage>
</organism>
<proteinExistence type="predicted"/>
<protein>
    <submittedName>
        <fullName evidence="1">Uncharacterized protein</fullName>
    </submittedName>
</protein>
<gene>
    <name evidence="1" type="ORF">LOTGIDRAFT_176436</name>
</gene>
<reference evidence="1 2" key="1">
    <citation type="journal article" date="2013" name="Nature">
        <title>Insights into bilaterian evolution from three spiralian genomes.</title>
        <authorList>
            <person name="Simakov O."/>
            <person name="Marletaz F."/>
            <person name="Cho S.J."/>
            <person name="Edsinger-Gonzales E."/>
            <person name="Havlak P."/>
            <person name="Hellsten U."/>
            <person name="Kuo D.H."/>
            <person name="Larsson T."/>
            <person name="Lv J."/>
            <person name="Arendt D."/>
            <person name="Savage R."/>
            <person name="Osoegawa K."/>
            <person name="de Jong P."/>
            <person name="Grimwood J."/>
            <person name="Chapman J.A."/>
            <person name="Shapiro H."/>
            <person name="Aerts A."/>
            <person name="Otillar R.P."/>
            <person name="Terry A.Y."/>
            <person name="Boore J.L."/>
            <person name="Grigoriev I.V."/>
            <person name="Lindberg D.R."/>
            <person name="Seaver E.C."/>
            <person name="Weisblat D.A."/>
            <person name="Putnam N.H."/>
            <person name="Rokhsar D.S."/>
        </authorList>
    </citation>
    <scope>NUCLEOTIDE SEQUENCE [LARGE SCALE GENOMIC DNA]</scope>
</reference>
<sequence>MDLTLNQVYCHQRRLIITLLPYSQVGKAVSVLIPEDSQLAVELLADNIIRRACQIPATSPYLFAKGKNTLPLRRQRKTDSVPSVFEWSKECTDESRLNRRLSREDNVNNNNTSEEVIVLDDEFTIKEITEVSTDDNEFTESKEEPVIEPVFVSASTQCNQPLFHIEKFFHDDAAVLFYTGLSNYTDFIFTLNSL</sequence>
<dbReference type="AlphaFoldDB" id="V4B6M5"/>